<reference evidence="2 3" key="1">
    <citation type="submission" date="2022-05" db="EMBL/GenBank/DDBJ databases">
        <authorList>
            <consortium name="Genoscope - CEA"/>
            <person name="William W."/>
        </authorList>
    </citation>
    <scope>NUCLEOTIDE SEQUENCE [LARGE SCALE GENOMIC DNA]</scope>
</reference>
<proteinExistence type="predicted"/>
<sequence>MLLPHLAYSRAKLGRNESHLIAGFPEKSVLLLAQDEDDRSQIQLSTSSVASRTGSQQHMRRRRGDSGVHINDEVVLTWSREEQSRIEPTNPSTSGLLSNQSYLRRVATKSSLQSNYIPSLDKLIEEPVLSPKVCGQRESSSKFVTNHALNSGSNERKEFNEVVVSHWERAEQHQCTQQEQQQQPAIRNWRSPSSSFSLVNEVTEEINVSRPDHEEEKAKYQNRRERRVTIATESPSKELSPHYATQLEKQAFKRIKEWKEGFSIKLDQVLQQRQLITQRPDNKTKVKREEHISIPSPPTPPCLHDAFLCPPSYPSYTTPPFKQVETTFRVDAHQQLIEELRGVSETSITRMSNGYDKGSTILKEIKKHRKANKGLNEKKKIMEELSSWHKKETGRIAKDLFTSSGSDAGNVKKILAALKETVDDIFIATIQRVQGDLVISSSSNKNSAEDLEQQGNTDTKHQEMLLKWQIKTAQEERDRLFLENITLKTEVAYLQNQLKGAFKMIAELTSLEHDRMEVLYGHCARANLEKYIKAENFQETIGCLEEYTGNLLLNSDGNNHDILL</sequence>
<organism evidence="2 3">
    <name type="scientific">Porites evermanni</name>
    <dbReference type="NCBI Taxonomy" id="104178"/>
    <lineage>
        <taxon>Eukaryota</taxon>
        <taxon>Metazoa</taxon>
        <taxon>Cnidaria</taxon>
        <taxon>Anthozoa</taxon>
        <taxon>Hexacorallia</taxon>
        <taxon>Scleractinia</taxon>
        <taxon>Fungiina</taxon>
        <taxon>Poritidae</taxon>
        <taxon>Porites</taxon>
    </lineage>
</organism>
<feature type="region of interest" description="Disordered" evidence="1">
    <location>
        <begin position="41"/>
        <end position="65"/>
    </location>
</feature>
<evidence type="ECO:0000313" key="2">
    <source>
        <dbReference type="EMBL" id="CAH3030916.1"/>
    </source>
</evidence>
<evidence type="ECO:0000313" key="3">
    <source>
        <dbReference type="Proteomes" id="UP001159427"/>
    </source>
</evidence>
<comment type="caution">
    <text evidence="2">The sequence shown here is derived from an EMBL/GenBank/DDBJ whole genome shotgun (WGS) entry which is preliminary data.</text>
</comment>
<dbReference type="Proteomes" id="UP001159427">
    <property type="component" value="Unassembled WGS sequence"/>
</dbReference>
<keyword evidence="3" id="KW-1185">Reference proteome</keyword>
<feature type="compositionally biased region" description="Polar residues" evidence="1">
    <location>
        <begin position="41"/>
        <end position="57"/>
    </location>
</feature>
<dbReference type="EMBL" id="CALNXI010000665">
    <property type="protein sequence ID" value="CAH3030916.1"/>
    <property type="molecule type" value="Genomic_DNA"/>
</dbReference>
<accession>A0ABN8MQB8</accession>
<name>A0ABN8MQB8_9CNID</name>
<gene>
    <name evidence="2" type="ORF">PEVE_00038717</name>
</gene>
<protein>
    <submittedName>
        <fullName evidence="2">Uncharacterized protein</fullName>
    </submittedName>
</protein>
<evidence type="ECO:0000256" key="1">
    <source>
        <dbReference type="SAM" id="MobiDB-lite"/>
    </source>
</evidence>